<dbReference type="Pfam" id="PF04964">
    <property type="entry name" value="Flp_Fap"/>
    <property type="match status" value="1"/>
</dbReference>
<gene>
    <name evidence="2" type="ORF">EDD33_1288</name>
</gene>
<evidence type="ECO:0000313" key="2">
    <source>
        <dbReference type="EMBL" id="ROR90448.1"/>
    </source>
</evidence>
<sequence>MIKLYVALQMLQTRRDEEGASAVEYGLLVAAIAAIVVAIVFLLGDVVTEVFQDTCDSVQAEAATTAQC</sequence>
<organism evidence="2 3">
    <name type="scientific">Nocardioides aurantiacus</name>
    <dbReference type="NCBI Taxonomy" id="86796"/>
    <lineage>
        <taxon>Bacteria</taxon>
        <taxon>Bacillati</taxon>
        <taxon>Actinomycetota</taxon>
        <taxon>Actinomycetes</taxon>
        <taxon>Propionibacteriales</taxon>
        <taxon>Nocardioidaceae</taxon>
        <taxon>Nocardioides</taxon>
    </lineage>
</organism>
<keyword evidence="1" id="KW-0812">Transmembrane</keyword>
<proteinExistence type="predicted"/>
<evidence type="ECO:0000313" key="3">
    <source>
        <dbReference type="Proteomes" id="UP000281738"/>
    </source>
</evidence>
<comment type="caution">
    <text evidence="2">The sequence shown here is derived from an EMBL/GenBank/DDBJ whole genome shotgun (WGS) entry which is preliminary data.</text>
</comment>
<protein>
    <submittedName>
        <fullName evidence="2">Pilus assembly protein Flp/PilA</fullName>
    </submittedName>
</protein>
<keyword evidence="1" id="KW-0472">Membrane</keyword>
<keyword evidence="1" id="KW-1133">Transmembrane helix</keyword>
<dbReference type="RefSeq" id="WP_123389598.1">
    <property type="nucleotide sequence ID" value="NZ_RKHO01000001.1"/>
</dbReference>
<dbReference type="InterPro" id="IPR007047">
    <property type="entry name" value="Flp_Fap"/>
</dbReference>
<dbReference type="EMBL" id="RKHO01000001">
    <property type="protein sequence ID" value="ROR90448.1"/>
    <property type="molecule type" value="Genomic_DNA"/>
</dbReference>
<evidence type="ECO:0000256" key="1">
    <source>
        <dbReference type="SAM" id="Phobius"/>
    </source>
</evidence>
<keyword evidence="3" id="KW-1185">Reference proteome</keyword>
<accession>A0A3N2CSV0</accession>
<dbReference type="Proteomes" id="UP000281738">
    <property type="component" value="Unassembled WGS sequence"/>
</dbReference>
<name>A0A3N2CSV0_9ACTN</name>
<reference evidence="2 3" key="1">
    <citation type="submission" date="2018-11" db="EMBL/GenBank/DDBJ databases">
        <title>Sequencing the genomes of 1000 actinobacteria strains.</title>
        <authorList>
            <person name="Klenk H.-P."/>
        </authorList>
    </citation>
    <scope>NUCLEOTIDE SEQUENCE [LARGE SCALE GENOMIC DNA]</scope>
    <source>
        <strain evidence="2 3">DSM 12652</strain>
    </source>
</reference>
<feature type="transmembrane region" description="Helical" evidence="1">
    <location>
        <begin position="21"/>
        <end position="43"/>
    </location>
</feature>
<dbReference type="AlphaFoldDB" id="A0A3N2CSV0"/>